<keyword evidence="2" id="KW-1185">Reference proteome</keyword>
<dbReference type="Proteomes" id="UP001154282">
    <property type="component" value="Unassembled WGS sequence"/>
</dbReference>
<dbReference type="EMBL" id="CAMGYJ010000002">
    <property type="protein sequence ID" value="CAI0382586.1"/>
    <property type="molecule type" value="Genomic_DNA"/>
</dbReference>
<feature type="non-terminal residue" evidence="1">
    <location>
        <position position="85"/>
    </location>
</feature>
<comment type="caution">
    <text evidence="1">The sequence shown here is derived from an EMBL/GenBank/DDBJ whole genome shotgun (WGS) entry which is preliminary data.</text>
</comment>
<proteinExistence type="predicted"/>
<name>A0AAV0HBY2_9ROSI</name>
<protein>
    <submittedName>
        <fullName evidence="1">Uncharacterized protein</fullName>
    </submittedName>
</protein>
<organism evidence="1 2">
    <name type="scientific">Linum tenue</name>
    <dbReference type="NCBI Taxonomy" id="586396"/>
    <lineage>
        <taxon>Eukaryota</taxon>
        <taxon>Viridiplantae</taxon>
        <taxon>Streptophyta</taxon>
        <taxon>Embryophyta</taxon>
        <taxon>Tracheophyta</taxon>
        <taxon>Spermatophyta</taxon>
        <taxon>Magnoliopsida</taxon>
        <taxon>eudicotyledons</taxon>
        <taxon>Gunneridae</taxon>
        <taxon>Pentapetalae</taxon>
        <taxon>rosids</taxon>
        <taxon>fabids</taxon>
        <taxon>Malpighiales</taxon>
        <taxon>Linaceae</taxon>
        <taxon>Linum</taxon>
    </lineage>
</organism>
<gene>
    <name evidence="1" type="ORF">LITE_LOCUS3618</name>
</gene>
<sequence length="85" mass="9758">MGGDEREKRSSCSGWKQGTRVEQPLLRAGRVKERGGVLGVDDWRLLSIKGLFYDSFPPSPVNWRVLGKGRVQARFLHCHQRHLEE</sequence>
<reference evidence="1" key="1">
    <citation type="submission" date="2022-08" db="EMBL/GenBank/DDBJ databases">
        <authorList>
            <person name="Gutierrez-Valencia J."/>
        </authorList>
    </citation>
    <scope>NUCLEOTIDE SEQUENCE</scope>
</reference>
<evidence type="ECO:0000313" key="2">
    <source>
        <dbReference type="Proteomes" id="UP001154282"/>
    </source>
</evidence>
<accession>A0AAV0HBY2</accession>
<evidence type="ECO:0000313" key="1">
    <source>
        <dbReference type="EMBL" id="CAI0382586.1"/>
    </source>
</evidence>
<dbReference type="AlphaFoldDB" id="A0AAV0HBY2"/>